<dbReference type="Xenbase" id="XB-GENE-492213">
    <property type="gene designation" value="ppp1r3a"/>
</dbReference>
<proteinExistence type="predicted"/>
<feature type="region of interest" description="Disordered" evidence="1">
    <location>
        <begin position="303"/>
        <end position="329"/>
    </location>
</feature>
<dbReference type="CDD" id="cd22255">
    <property type="entry name" value="PBD_PPP1R3A"/>
    <property type="match status" value="1"/>
</dbReference>
<dbReference type="Pfam" id="PF03370">
    <property type="entry name" value="CBM_21"/>
    <property type="match status" value="1"/>
</dbReference>
<dbReference type="InterPro" id="IPR038175">
    <property type="entry name" value="CBM21_dom_sf"/>
</dbReference>
<dbReference type="GO" id="GO:2001069">
    <property type="term" value="F:glycogen binding"/>
    <property type="evidence" value="ECO:0000318"/>
    <property type="project" value="GO_Central"/>
</dbReference>
<dbReference type="GO" id="GO:0000164">
    <property type="term" value="C:protein phosphatase type 1 complex"/>
    <property type="evidence" value="ECO:0000318"/>
    <property type="project" value="GO_Central"/>
</dbReference>
<reference evidence="6" key="3">
    <citation type="submission" date="2025-04" db="UniProtKB">
        <authorList>
            <consortium name="RefSeq"/>
        </authorList>
    </citation>
    <scope>IDENTIFICATION</scope>
    <source>
        <strain evidence="6">Nigerian</strain>
        <tissue evidence="6">Liver and blood</tissue>
    </source>
</reference>
<feature type="region of interest" description="Disordered" evidence="1">
    <location>
        <begin position="586"/>
        <end position="614"/>
    </location>
</feature>
<dbReference type="Ensembl" id="ENSXETT00000082641">
    <property type="protein sequence ID" value="ENSXETP00000096431"/>
    <property type="gene ID" value="ENSXETG00000036869"/>
</dbReference>
<gene>
    <name evidence="4 6 7" type="primary">ppp1r3a</name>
</gene>
<evidence type="ECO:0000313" key="7">
    <source>
        <dbReference type="Xenbase" id="XB-GENE-492213"/>
    </source>
</evidence>
<dbReference type="PANTHER" id="PTHR12307">
    <property type="entry name" value="PROTEIN PHOSPHATASE 1 REGULATORY SUBUNIT"/>
    <property type="match status" value="1"/>
</dbReference>
<keyword evidence="5" id="KW-1185">Reference proteome</keyword>
<dbReference type="KEGG" id="xtr:100036661"/>
<dbReference type="GO" id="GO:0005979">
    <property type="term" value="P:regulation of glycogen biosynthetic process"/>
    <property type="evidence" value="ECO:0000318"/>
    <property type="project" value="GO_Central"/>
</dbReference>
<dbReference type="PROSITE" id="PS51159">
    <property type="entry name" value="CBM21"/>
    <property type="match status" value="1"/>
</dbReference>
<reference evidence="4" key="1">
    <citation type="journal article" date="2010" name="Science">
        <title>The genome of the Western clawed frog Xenopus tropicalis.</title>
        <authorList>
            <person name="Hellsten U."/>
            <person name="Harland R.M."/>
            <person name="Gilchrist M.J."/>
            <person name="Hendrix D."/>
            <person name="Jurka J."/>
            <person name="Kapitonov V."/>
            <person name="Ovcharenko I."/>
            <person name="Putnam N.H."/>
            <person name="Shu S."/>
            <person name="Taher L."/>
            <person name="Blitz I.L."/>
            <person name="Blumberg B."/>
            <person name="Dichmann D.S."/>
            <person name="Dubchak I."/>
            <person name="Amaya E."/>
            <person name="Detter J.C."/>
            <person name="Fletcher R."/>
            <person name="Gerhard D.S."/>
            <person name="Goodstein D."/>
            <person name="Graves T."/>
            <person name="Grigoriev I.V."/>
            <person name="Grimwood J."/>
            <person name="Kawashima T."/>
            <person name="Lindquist E."/>
            <person name="Lucas S.M."/>
            <person name="Mead P.E."/>
            <person name="Mitros T."/>
            <person name="Ogino H."/>
            <person name="Ohta Y."/>
            <person name="Poliakov A.V."/>
            <person name="Pollet N."/>
            <person name="Robert J."/>
            <person name="Salamov A."/>
            <person name="Sater A.K."/>
            <person name="Schmutz J."/>
            <person name="Terry A."/>
            <person name="Vize P.D."/>
            <person name="Warren W.C."/>
            <person name="Wells D."/>
            <person name="Wills A."/>
            <person name="Wilson R.K."/>
            <person name="Zimmerman L.B."/>
            <person name="Zorn A.M."/>
            <person name="Grainger R."/>
            <person name="Grammer T."/>
            <person name="Khokha M.K."/>
            <person name="Richardson P.M."/>
            <person name="Rokhsar D.S."/>
        </authorList>
    </citation>
    <scope>NUCLEOTIDE SEQUENCE [LARGE SCALE GENOMIC DNA]</scope>
    <source>
        <strain evidence="4">Nigerian</strain>
    </source>
</reference>
<dbReference type="GO" id="GO:0008157">
    <property type="term" value="F:protein phosphatase 1 binding"/>
    <property type="evidence" value="ECO:0000318"/>
    <property type="project" value="GO_Central"/>
</dbReference>
<feature type="region of interest" description="Disordered" evidence="1">
    <location>
        <begin position="18"/>
        <end position="76"/>
    </location>
</feature>
<evidence type="ECO:0000313" key="5">
    <source>
        <dbReference type="Proteomes" id="UP000008143"/>
    </source>
</evidence>
<feature type="compositionally biased region" description="Basic and acidic residues" evidence="1">
    <location>
        <begin position="855"/>
        <end position="873"/>
    </location>
</feature>
<accession>A0A6I8SDV8</accession>
<evidence type="ECO:0000313" key="6">
    <source>
        <dbReference type="RefSeq" id="XP_004913037.2"/>
    </source>
</evidence>
<dbReference type="AlphaFoldDB" id="A0A6I8SDV8"/>
<dbReference type="InterPro" id="IPR050782">
    <property type="entry name" value="PP1_regulatory_subunit_3"/>
</dbReference>
<dbReference type="PANTHER" id="PTHR12307:SF2">
    <property type="entry name" value="PROTEIN PHOSPHATASE 1 REGULATORY SUBUNIT 3A"/>
    <property type="match status" value="1"/>
</dbReference>
<dbReference type="Bgee" id="ENSXETG00000036869">
    <property type="expression patterns" value="Expressed in skeletal muscle tissue and 2 other cell types or tissues"/>
</dbReference>
<keyword evidence="2" id="KW-0472">Membrane</keyword>
<dbReference type="RefSeq" id="XP_004913037.2">
    <property type="nucleotide sequence ID" value="XM_004912980.4"/>
</dbReference>
<name>A0A6I8SDV8_XENTR</name>
<feature type="compositionally biased region" description="Acidic residues" evidence="1">
    <location>
        <begin position="1030"/>
        <end position="1039"/>
    </location>
</feature>
<dbReference type="CTD" id="5506"/>
<organism evidence="4">
    <name type="scientific">Xenopus tropicalis</name>
    <name type="common">Western clawed frog</name>
    <name type="synonym">Silurana tropicalis</name>
    <dbReference type="NCBI Taxonomy" id="8364"/>
    <lineage>
        <taxon>Eukaryota</taxon>
        <taxon>Metazoa</taxon>
        <taxon>Chordata</taxon>
        <taxon>Craniata</taxon>
        <taxon>Vertebrata</taxon>
        <taxon>Euteleostomi</taxon>
        <taxon>Amphibia</taxon>
        <taxon>Batrachia</taxon>
        <taxon>Anura</taxon>
        <taxon>Pipoidea</taxon>
        <taxon>Pipidae</taxon>
        <taxon>Xenopodinae</taxon>
        <taxon>Xenopus</taxon>
        <taxon>Silurana</taxon>
    </lineage>
</organism>
<feature type="compositionally biased region" description="Basic and acidic residues" evidence="1">
    <location>
        <begin position="592"/>
        <end position="614"/>
    </location>
</feature>
<protein>
    <submittedName>
        <fullName evidence="4 6">Protein phosphatase 1 regulatory subunit 3A</fullName>
    </submittedName>
</protein>
<dbReference type="AGR" id="Xenbase:XB-GENE-492213"/>
<evidence type="ECO:0000256" key="2">
    <source>
        <dbReference type="SAM" id="Phobius"/>
    </source>
</evidence>
<dbReference type="OrthoDB" id="1881at2759"/>
<feature type="region of interest" description="Disordered" evidence="1">
    <location>
        <begin position="1030"/>
        <end position="1067"/>
    </location>
</feature>
<dbReference type="Gene3D" id="2.60.40.2440">
    <property type="entry name" value="Carbohydrate binding type-21 domain"/>
    <property type="match status" value="1"/>
</dbReference>
<dbReference type="OMA" id="CLDNQGQ"/>
<feature type="compositionally biased region" description="Acidic residues" evidence="1">
    <location>
        <begin position="310"/>
        <end position="321"/>
    </location>
</feature>
<dbReference type="Proteomes" id="UP000008143">
    <property type="component" value="Chromosome 3"/>
</dbReference>
<evidence type="ECO:0000256" key="1">
    <source>
        <dbReference type="SAM" id="MobiDB-lite"/>
    </source>
</evidence>
<feature type="region of interest" description="Disordered" evidence="1">
    <location>
        <begin position="276"/>
        <end position="295"/>
    </location>
</feature>
<keyword evidence="2" id="KW-1133">Transmembrane helix</keyword>
<dbReference type="GeneID" id="100036661"/>
<keyword evidence="2" id="KW-0812">Transmembrane</keyword>
<dbReference type="GeneTree" id="ENSGT00940000157682"/>
<feature type="domain" description="CBM21" evidence="3">
    <location>
        <begin position="140"/>
        <end position="248"/>
    </location>
</feature>
<dbReference type="InterPro" id="IPR005036">
    <property type="entry name" value="CBM21_dom"/>
</dbReference>
<evidence type="ECO:0000259" key="3">
    <source>
        <dbReference type="PROSITE" id="PS51159"/>
    </source>
</evidence>
<sequence>MSAASSCLALVLRRSESPMENFEENNQSKDKLLEPPPLGDSFIEDEDVNSSIKPRFSPLPRRRSSVSSDEGDLEPPTTVARKVSFADAFGFDLVSVKEFDTWEVPIVSQLLSYEVETNYIEEFYLTASFTLPSADDIIGKVQAKKVLLESIDMTPGTSSMKGIIRVLNVSYEKQTYVRMSLDDWQTYYDLTAEYIPYSFNGDTDQFAFTITLVPPYQKEGASVQFCICYETPIGTFWDNNDGQNYTLICHKKECAVEKDHPSEDLAEKLKKSCLKSTPSKEEDDLDESEEKYSRSKEKYIPRIICTHDENTEDNNSEEDNNSQEKDKEADDDLELLLNQNLMKARIISTEDNKNSKIQIIEELPDLPRLPDTVQTSESLECLKESSTGTFKKFNDNISAIDSKKFNRNEECLTVKESSQTLVAEDIKSKLCAEQHLKESGISLKEYLPQNGGQQTKHEDLHLLKQKEGLTTDFQDDTSVLQGKEAEKWSPTTNINRKPYDDIETTLSLKTESVQLIENLDDNANSNDSHNIADASYFSIYNVEKIKDENNQFPELEKTDRCSFDKSESSQLEQGYSTISLKQKYTAPVVSEDPDKIDEQSFSRSPDAEHERPSHDVDCDCKIFKNTVSVENLTISDHAVPNLAFSCNICLDNQGQIKGIDENTSEANSVTTTFYSPCDTTDFTSNQGSLEALFENKNTKEMNPHMNDSQTIHLQKSSQSYISTFNHSPNPIHSDYQHDKTYFICEDKSEESQIFEQPLITSKAPMTSQNQEDIKGNTAVVDAPDLELYKTNSIKIDWPLHTTDRAQSTENQLTVGEKVIIALVTEETSESEISIPGRDHTNVSYIDVCSGVSKNTLDKADNKSGMESELEKVSDNSNEGDGGRSKEIKSEEIHFPLDDKKDLASVGRDGDNGQIQRTIASKMPGADAIYMGAYNVFKDQFKSRLDDFSNNLATVDESDSQVTDFSDTESSNNLCVEVSGNFCKESDTSNNSISSGSTTDMSGMLHAPENTEHNSLRPSILISEPDDELEAWCTDDEEKSEPEVNYYSEKDQKAQTGDHGNKDDSMSSDPFNFSKTSSKVICSVMFVVFSGLMYHYDFLVCFALYLFSLYWLYWEGDGNKKAVRKD</sequence>
<feature type="region of interest" description="Disordered" evidence="1">
    <location>
        <begin position="855"/>
        <end position="893"/>
    </location>
</feature>
<reference evidence="4" key="2">
    <citation type="submission" date="2020-05" db="UniProtKB">
        <authorList>
            <consortium name="Ensembl"/>
        </authorList>
    </citation>
    <scope>IDENTIFICATION</scope>
</reference>
<feature type="compositionally biased region" description="Basic and acidic residues" evidence="1">
    <location>
        <begin position="880"/>
        <end position="893"/>
    </location>
</feature>
<evidence type="ECO:0000313" key="4">
    <source>
        <dbReference type="Ensembl" id="ENSXETP00000096431"/>
    </source>
</evidence>
<feature type="transmembrane region" description="Helical" evidence="2">
    <location>
        <begin position="1083"/>
        <end position="1113"/>
    </location>
</feature>